<accession>A0A6C0APQ0</accession>
<dbReference type="EMBL" id="MN740758">
    <property type="protein sequence ID" value="QHS81440.1"/>
    <property type="molecule type" value="Genomic_DNA"/>
</dbReference>
<protein>
    <submittedName>
        <fullName evidence="1">Uncharacterized protein</fullName>
    </submittedName>
</protein>
<evidence type="ECO:0000313" key="1">
    <source>
        <dbReference type="EMBL" id="QHS81440.1"/>
    </source>
</evidence>
<proteinExistence type="predicted"/>
<name>A0A6C0APQ0_9ZZZZ</name>
<reference evidence="1" key="1">
    <citation type="journal article" date="2020" name="Nature">
        <title>Giant virus diversity and host interactions through global metagenomics.</title>
        <authorList>
            <person name="Schulz F."/>
            <person name="Roux S."/>
            <person name="Paez-Espino D."/>
            <person name="Jungbluth S."/>
            <person name="Walsh D.A."/>
            <person name="Denef V.J."/>
            <person name="McMahon K.D."/>
            <person name="Konstantinidis K.T."/>
            <person name="Eloe-Fadrosh E.A."/>
            <person name="Kyrpides N.C."/>
            <person name="Woyke T."/>
        </authorList>
    </citation>
    <scope>NUCLEOTIDE SEQUENCE</scope>
    <source>
        <strain evidence="1">GVMAG-S-1101164-72</strain>
    </source>
</reference>
<dbReference type="AlphaFoldDB" id="A0A6C0APQ0"/>
<organism evidence="1">
    <name type="scientific">viral metagenome</name>
    <dbReference type="NCBI Taxonomy" id="1070528"/>
    <lineage>
        <taxon>unclassified sequences</taxon>
        <taxon>metagenomes</taxon>
        <taxon>organismal metagenomes</taxon>
    </lineage>
</organism>
<sequence>MVLLMQENCLLNDGKRPSIKEILEKHRNCMDIFGLREAKITFVTLEKEPEDVLPKLDVIKIESIIQSNPK</sequence>